<feature type="region of interest" description="Disordered" evidence="1">
    <location>
        <begin position="168"/>
        <end position="373"/>
    </location>
</feature>
<feature type="non-terminal residue" evidence="2">
    <location>
        <position position="394"/>
    </location>
</feature>
<gene>
    <name evidence="2" type="ORF">AVDCRST_MAG52-1153</name>
</gene>
<feature type="region of interest" description="Disordered" evidence="1">
    <location>
        <begin position="1"/>
        <end position="92"/>
    </location>
</feature>
<dbReference type="EMBL" id="CADCTN010000001">
    <property type="protein sequence ID" value="CAA9210190.1"/>
    <property type="molecule type" value="Genomic_DNA"/>
</dbReference>
<feature type="compositionally biased region" description="Basic and acidic residues" evidence="1">
    <location>
        <begin position="216"/>
        <end position="237"/>
    </location>
</feature>
<protein>
    <submittedName>
        <fullName evidence="2">Sulfide:quinone oxidoreductase, Type II</fullName>
    </submittedName>
</protein>
<feature type="compositionally biased region" description="Basic and acidic residues" evidence="1">
    <location>
        <begin position="24"/>
        <end position="33"/>
    </location>
</feature>
<feature type="compositionally biased region" description="Low complexity" evidence="1">
    <location>
        <begin position="168"/>
        <end position="178"/>
    </location>
</feature>
<evidence type="ECO:0000313" key="2">
    <source>
        <dbReference type="EMBL" id="CAA9210190.1"/>
    </source>
</evidence>
<feature type="compositionally biased region" description="Basic and acidic residues" evidence="1">
    <location>
        <begin position="340"/>
        <end position="349"/>
    </location>
</feature>
<feature type="compositionally biased region" description="Low complexity" evidence="1">
    <location>
        <begin position="34"/>
        <end position="44"/>
    </location>
</feature>
<feature type="compositionally biased region" description="Basic and acidic residues" evidence="1">
    <location>
        <begin position="51"/>
        <end position="88"/>
    </location>
</feature>
<feature type="compositionally biased region" description="Basic residues" evidence="1">
    <location>
        <begin position="1"/>
        <end position="16"/>
    </location>
</feature>
<feature type="non-terminal residue" evidence="2">
    <location>
        <position position="1"/>
    </location>
</feature>
<evidence type="ECO:0000256" key="1">
    <source>
        <dbReference type="SAM" id="MobiDB-lite"/>
    </source>
</evidence>
<feature type="compositionally biased region" description="Basic and acidic residues" evidence="1">
    <location>
        <begin position="259"/>
        <end position="273"/>
    </location>
</feature>
<name>A0A6J4GZC8_9ACTN</name>
<accession>A0A6J4GZC8</accession>
<organism evidence="2">
    <name type="scientific">uncultured Blastococcus sp</name>
    <dbReference type="NCBI Taxonomy" id="217144"/>
    <lineage>
        <taxon>Bacteria</taxon>
        <taxon>Bacillati</taxon>
        <taxon>Actinomycetota</taxon>
        <taxon>Actinomycetes</taxon>
        <taxon>Geodermatophilales</taxon>
        <taxon>Geodermatophilaceae</taxon>
        <taxon>Blastococcus</taxon>
        <taxon>environmental samples</taxon>
    </lineage>
</organism>
<sequence>ATSRGARHRWRQRRHLAGGAAAARRPDRRRDRGPPAGAPVQAAAELRRRRAGDDGRPRAADVRRRPRRVHVDPGQRRGGRPGRDDGAHAGRGGAALLDARALPRSGGGLGRDTGAAAGVRRRVGGLHLRAGEHAAGVATADVAAGRVGALHRAAGAGVVRAHGAQAAAHGVRPLAPGRRPARSRRPAAPACCDRDRCAGGGRGPRSGLRGLRHRGAAREPDGERGVGRARRDGRVADRTPGPGGRRLRPRRAALPGTGLDRRRWPRRRPDARPGRRRSVHAALPPLGVDLGDRRRGGPRHPSVGWWPAEAGRHPQRQPRRRPQGEAAAAVRRLHGHAHHREPAAADARRGRPRGPGEPVRAVPRPVHPAPLDLVLRPVRPAAGLLASHPPRKGL</sequence>
<reference evidence="2" key="1">
    <citation type="submission" date="2020-02" db="EMBL/GenBank/DDBJ databases">
        <authorList>
            <person name="Meier V. D."/>
        </authorList>
    </citation>
    <scope>NUCLEOTIDE SEQUENCE</scope>
    <source>
        <strain evidence="2">AVDCRST_MAG52</strain>
    </source>
</reference>
<dbReference type="AlphaFoldDB" id="A0A6J4GZC8"/>
<proteinExistence type="predicted"/>